<dbReference type="Proteomes" id="UP000292564">
    <property type="component" value="Unassembled WGS sequence"/>
</dbReference>
<proteinExistence type="predicted"/>
<dbReference type="AlphaFoldDB" id="A0A4Q7ZHT4"/>
<organism evidence="2 3">
    <name type="scientific">Krasilnikovia cinnamomea</name>
    <dbReference type="NCBI Taxonomy" id="349313"/>
    <lineage>
        <taxon>Bacteria</taxon>
        <taxon>Bacillati</taxon>
        <taxon>Actinomycetota</taxon>
        <taxon>Actinomycetes</taxon>
        <taxon>Micromonosporales</taxon>
        <taxon>Micromonosporaceae</taxon>
        <taxon>Krasilnikovia</taxon>
    </lineage>
</organism>
<feature type="transmembrane region" description="Helical" evidence="1">
    <location>
        <begin position="133"/>
        <end position="157"/>
    </location>
</feature>
<evidence type="ECO:0000313" key="3">
    <source>
        <dbReference type="Proteomes" id="UP000292564"/>
    </source>
</evidence>
<dbReference type="EMBL" id="SHKY01000001">
    <property type="protein sequence ID" value="RZU50400.1"/>
    <property type="molecule type" value="Genomic_DNA"/>
</dbReference>
<keyword evidence="1" id="KW-0472">Membrane</keyword>
<keyword evidence="1" id="KW-1133">Transmembrane helix</keyword>
<evidence type="ECO:0000256" key="1">
    <source>
        <dbReference type="SAM" id="Phobius"/>
    </source>
</evidence>
<evidence type="ECO:0000313" key="2">
    <source>
        <dbReference type="EMBL" id="RZU50400.1"/>
    </source>
</evidence>
<protein>
    <submittedName>
        <fullName evidence="2">Uncharacterized protein</fullName>
    </submittedName>
</protein>
<name>A0A4Q7ZHT4_9ACTN</name>
<feature type="transmembrane region" description="Helical" evidence="1">
    <location>
        <begin position="169"/>
        <end position="188"/>
    </location>
</feature>
<comment type="caution">
    <text evidence="2">The sequence shown here is derived from an EMBL/GenBank/DDBJ whole genome shotgun (WGS) entry which is preliminary data.</text>
</comment>
<keyword evidence="1" id="KW-0812">Transmembrane</keyword>
<gene>
    <name evidence="2" type="ORF">EV385_2172</name>
</gene>
<accession>A0A4Q7ZHT4</accession>
<reference evidence="2 3" key="1">
    <citation type="submission" date="2019-02" db="EMBL/GenBank/DDBJ databases">
        <title>Sequencing the genomes of 1000 actinobacteria strains.</title>
        <authorList>
            <person name="Klenk H.-P."/>
        </authorList>
    </citation>
    <scope>NUCLEOTIDE SEQUENCE [LARGE SCALE GENOMIC DNA]</scope>
    <source>
        <strain evidence="2 3">DSM 45162</strain>
    </source>
</reference>
<keyword evidence="3" id="KW-1185">Reference proteome</keyword>
<sequence>MTPNWVPSHAEFKHGVEQRMSAILRDCPGLMAIPLPPPRIREEAALAPPTAGNRIRAGAIAVNLPPDQVFAAAALHFQRAGYQVNDAIGVVGRLLVASDAAGYALTLRREGTEPPILIVASPPLAGVSTSARIWLGVAVGGAAGFFAPCITGLSPLSDLPHLVGLEAPWFAWVPFFAVAVLGCLLHPASRAFGTGLLIGGSLVGITMASICSGLGVG</sequence>
<feature type="transmembrane region" description="Helical" evidence="1">
    <location>
        <begin position="195"/>
        <end position="216"/>
    </location>
</feature>
<dbReference type="RefSeq" id="WP_130509340.1">
    <property type="nucleotide sequence ID" value="NZ_SHKY01000001.1"/>
</dbReference>